<dbReference type="InterPro" id="IPR020139">
    <property type="entry name" value="DUF2642"/>
</dbReference>
<dbReference type="KEGG" id="pswu:SY83_12580"/>
<evidence type="ECO:0008006" key="3">
    <source>
        <dbReference type="Google" id="ProtNLM"/>
    </source>
</evidence>
<keyword evidence="2" id="KW-1185">Reference proteome</keyword>
<gene>
    <name evidence="1" type="ORF">SY83_12580</name>
</gene>
<dbReference type="AlphaFoldDB" id="A0A172TPI5"/>
<protein>
    <recommendedName>
        <fullName evidence="3">DUF2642 domain-containing protein</fullName>
    </recommendedName>
</protein>
<evidence type="ECO:0000313" key="1">
    <source>
        <dbReference type="EMBL" id="ANE48892.1"/>
    </source>
</evidence>
<dbReference type="EMBL" id="CP011388">
    <property type="protein sequence ID" value="ANE48892.1"/>
    <property type="molecule type" value="Genomic_DNA"/>
</dbReference>
<dbReference type="OrthoDB" id="2439488at2"/>
<reference evidence="1 2" key="1">
    <citation type="submission" date="2015-01" db="EMBL/GenBank/DDBJ databases">
        <title>Paenibacillus swuensis/DY6/whole genome sequencing.</title>
        <authorList>
            <person name="Kim M.K."/>
            <person name="Srinivasan S."/>
            <person name="Lee J.-J."/>
        </authorList>
    </citation>
    <scope>NUCLEOTIDE SEQUENCE [LARGE SCALE GENOMIC DNA]</scope>
    <source>
        <strain evidence="1 2">DY6</strain>
    </source>
</reference>
<dbReference type="Pfam" id="PF10842">
    <property type="entry name" value="DUF2642"/>
    <property type="match status" value="1"/>
</dbReference>
<dbReference type="Proteomes" id="UP000076927">
    <property type="component" value="Chromosome"/>
</dbReference>
<dbReference type="STRING" id="1178515.SY83_12580"/>
<dbReference type="PATRIC" id="fig|1178515.4.peg.2517"/>
<accession>A0A172TPI5</accession>
<organism evidence="1 2">
    <name type="scientific">Paenibacillus swuensis</name>
    <dbReference type="NCBI Taxonomy" id="1178515"/>
    <lineage>
        <taxon>Bacteria</taxon>
        <taxon>Bacillati</taxon>
        <taxon>Bacillota</taxon>
        <taxon>Bacilli</taxon>
        <taxon>Bacillales</taxon>
        <taxon>Paenibacillaceae</taxon>
        <taxon>Paenibacillus</taxon>
    </lineage>
</organism>
<sequence>MQMQMPQPVFHIDPYVYQTLQTVVGKKLVVDTPRGTVRGLLADVKPDHIVIKAVDSDSTFFIRIQQIIWIMPE</sequence>
<proteinExistence type="predicted"/>
<evidence type="ECO:0000313" key="2">
    <source>
        <dbReference type="Proteomes" id="UP000076927"/>
    </source>
</evidence>
<name>A0A172TPI5_9BACL</name>